<dbReference type="AlphaFoldDB" id="E7ACM2"/>
<feature type="active site" description="Phosphoserine intermediate" evidence="9 11">
    <location>
        <position position="60"/>
    </location>
</feature>
<dbReference type="RefSeq" id="WP_013469419.1">
    <property type="nucleotide sequence ID" value="NC_014810.2"/>
</dbReference>
<feature type="domain" description="Metalloenzyme" evidence="14">
    <location>
        <begin position="3"/>
        <end position="485"/>
    </location>
</feature>
<dbReference type="KEGG" id="hfe:HFELIS_09690"/>
<proteinExistence type="inferred from homology"/>
<feature type="binding site" evidence="9 13">
    <location>
        <position position="10"/>
    </location>
    <ligand>
        <name>Mn(2+)</name>
        <dbReference type="ChEBI" id="CHEBI:29035"/>
        <label>2</label>
    </ligand>
</feature>
<dbReference type="EC" id="5.4.2.12" evidence="9 10"/>
<keyword evidence="6 9" id="KW-0324">Glycolysis</keyword>
<dbReference type="UniPathway" id="UPA00109">
    <property type="reaction ID" value="UER00186"/>
</dbReference>
<dbReference type="InterPro" id="IPR036646">
    <property type="entry name" value="PGAM_B_sf"/>
</dbReference>
<dbReference type="InterPro" id="IPR006124">
    <property type="entry name" value="Metalloenzyme"/>
</dbReference>
<dbReference type="HAMAP" id="MF_01038">
    <property type="entry name" value="GpmI"/>
    <property type="match status" value="1"/>
</dbReference>
<evidence type="ECO:0000256" key="10">
    <source>
        <dbReference type="NCBIfam" id="TIGR01307"/>
    </source>
</evidence>
<evidence type="ECO:0000256" key="13">
    <source>
        <dbReference type="PIRSR" id="PIRSR001492-3"/>
    </source>
</evidence>
<dbReference type="CDD" id="cd16010">
    <property type="entry name" value="iPGM"/>
    <property type="match status" value="1"/>
</dbReference>
<dbReference type="GeneID" id="36133428"/>
<comment type="subunit">
    <text evidence="9">Monomer.</text>
</comment>
<evidence type="ECO:0000256" key="9">
    <source>
        <dbReference type="HAMAP-Rule" id="MF_01038"/>
    </source>
</evidence>
<organism evidence="16 17">
    <name type="scientific">Helicobacter felis (strain ATCC 49179 / CCUG 28539 / NCTC 12436 / CS1)</name>
    <dbReference type="NCBI Taxonomy" id="936155"/>
    <lineage>
        <taxon>Bacteria</taxon>
        <taxon>Pseudomonadati</taxon>
        <taxon>Campylobacterota</taxon>
        <taxon>Epsilonproteobacteria</taxon>
        <taxon>Campylobacterales</taxon>
        <taxon>Helicobacteraceae</taxon>
        <taxon>Helicobacter</taxon>
    </lineage>
</organism>
<evidence type="ECO:0000256" key="7">
    <source>
        <dbReference type="ARBA" id="ARBA00023211"/>
    </source>
</evidence>
<comment type="similarity">
    <text evidence="4 9">Belongs to the BPG-independent phosphoglycerate mutase family.</text>
</comment>
<feature type="binding site" evidence="9 13">
    <location>
        <position position="60"/>
    </location>
    <ligand>
        <name>Mn(2+)</name>
        <dbReference type="ChEBI" id="CHEBI:29035"/>
        <label>2</label>
    </ligand>
</feature>
<evidence type="ECO:0000313" key="17">
    <source>
        <dbReference type="Proteomes" id="UP000007934"/>
    </source>
</evidence>
<dbReference type="Proteomes" id="UP000007934">
    <property type="component" value="Chromosome"/>
</dbReference>
<evidence type="ECO:0000256" key="1">
    <source>
        <dbReference type="ARBA" id="ARBA00000370"/>
    </source>
</evidence>
<dbReference type="Gene3D" id="3.40.720.10">
    <property type="entry name" value="Alkaline Phosphatase, subunit A"/>
    <property type="match status" value="1"/>
</dbReference>
<comment type="catalytic activity">
    <reaction evidence="1 9">
        <text>(2R)-2-phosphoglycerate = (2R)-3-phosphoglycerate</text>
        <dbReference type="Rhea" id="RHEA:15901"/>
        <dbReference type="ChEBI" id="CHEBI:58272"/>
        <dbReference type="ChEBI" id="CHEBI:58289"/>
        <dbReference type="EC" id="5.4.2.12"/>
    </reaction>
</comment>
<evidence type="ECO:0000256" key="8">
    <source>
        <dbReference type="ARBA" id="ARBA00023235"/>
    </source>
</evidence>
<feature type="binding site" evidence="9 13">
    <location>
        <position position="431"/>
    </location>
    <ligand>
        <name>Mn(2+)</name>
        <dbReference type="ChEBI" id="CHEBI:29035"/>
        <label>2</label>
    </ligand>
</feature>
<evidence type="ECO:0000256" key="2">
    <source>
        <dbReference type="ARBA" id="ARBA00002315"/>
    </source>
</evidence>
<dbReference type="GO" id="GO:0006007">
    <property type="term" value="P:glucose catabolic process"/>
    <property type="evidence" value="ECO:0007669"/>
    <property type="project" value="InterPro"/>
</dbReference>
<comment type="function">
    <text evidence="2 9">Catalyzes the interconversion of 2-phosphoglycerate and 3-phosphoglycerate.</text>
</comment>
<dbReference type="SUPFAM" id="SSF64158">
    <property type="entry name" value="2,3-Bisphosphoglycerate-independent phosphoglycerate mutase, substrate-binding domain"/>
    <property type="match status" value="1"/>
</dbReference>
<evidence type="ECO:0000259" key="14">
    <source>
        <dbReference type="Pfam" id="PF01676"/>
    </source>
</evidence>
<comment type="pathway">
    <text evidence="3 9">Carbohydrate degradation; glycolysis; pyruvate from D-glyceraldehyde 3-phosphate: step 3/5.</text>
</comment>
<dbReference type="GO" id="GO:0030145">
    <property type="term" value="F:manganese ion binding"/>
    <property type="evidence" value="ECO:0007669"/>
    <property type="project" value="UniProtKB-UniRule"/>
</dbReference>
<dbReference type="GO" id="GO:0005829">
    <property type="term" value="C:cytosol"/>
    <property type="evidence" value="ECO:0007669"/>
    <property type="project" value="TreeGrafter"/>
</dbReference>
<dbReference type="InterPro" id="IPR017850">
    <property type="entry name" value="Alkaline_phosphatase_core_sf"/>
</dbReference>
<dbReference type="HOGENOM" id="CLU_026099_2_0_7"/>
<accession>E7ACM2</accession>
<keyword evidence="7 9" id="KW-0464">Manganese</keyword>
<feature type="binding site" evidence="9 13">
    <location>
        <position position="432"/>
    </location>
    <ligand>
        <name>Mn(2+)</name>
        <dbReference type="ChEBI" id="CHEBI:29035"/>
        <label>2</label>
    </ligand>
</feature>
<keyword evidence="8 9" id="KW-0413">Isomerase</keyword>
<evidence type="ECO:0000256" key="11">
    <source>
        <dbReference type="PIRSR" id="PIRSR001492-1"/>
    </source>
</evidence>
<feature type="binding site" evidence="9 12">
    <location>
        <position position="117"/>
    </location>
    <ligand>
        <name>substrate</name>
    </ligand>
</feature>
<evidence type="ECO:0000256" key="3">
    <source>
        <dbReference type="ARBA" id="ARBA00004798"/>
    </source>
</evidence>
<feature type="binding site" evidence="9 13">
    <location>
        <position position="390"/>
    </location>
    <ligand>
        <name>Mn(2+)</name>
        <dbReference type="ChEBI" id="CHEBI:29035"/>
        <label>1</label>
    </ligand>
</feature>
<dbReference type="PIRSF" id="PIRSF001492">
    <property type="entry name" value="IPGAM"/>
    <property type="match status" value="1"/>
</dbReference>
<dbReference type="EMBL" id="FQ670179">
    <property type="protein sequence ID" value="CBY83053.1"/>
    <property type="molecule type" value="Genomic_DNA"/>
</dbReference>
<feature type="binding site" evidence="9 12">
    <location>
        <position position="176"/>
    </location>
    <ligand>
        <name>substrate</name>
    </ligand>
</feature>
<feature type="binding site" evidence="9 12">
    <location>
        <begin position="146"/>
        <end position="147"/>
    </location>
    <ligand>
        <name>substrate</name>
    </ligand>
</feature>
<dbReference type="eggNOG" id="COG0696">
    <property type="taxonomic scope" value="Bacteria"/>
</dbReference>
<name>E7ACM2_HELFC</name>
<evidence type="ECO:0000313" key="16">
    <source>
        <dbReference type="EMBL" id="CBY83053.1"/>
    </source>
</evidence>
<feature type="binding site" evidence="9 13">
    <location>
        <position position="394"/>
    </location>
    <ligand>
        <name>Mn(2+)</name>
        <dbReference type="ChEBI" id="CHEBI:29035"/>
        <label>1</label>
    </ligand>
</feature>
<feature type="binding site" evidence="9 12">
    <location>
        <begin position="247"/>
        <end position="250"/>
    </location>
    <ligand>
        <name>substrate</name>
    </ligand>
</feature>
<evidence type="ECO:0000259" key="15">
    <source>
        <dbReference type="Pfam" id="PF06415"/>
    </source>
</evidence>
<dbReference type="SUPFAM" id="SSF53649">
    <property type="entry name" value="Alkaline phosphatase-like"/>
    <property type="match status" value="1"/>
</dbReference>
<evidence type="ECO:0000256" key="12">
    <source>
        <dbReference type="PIRSR" id="PIRSR001492-2"/>
    </source>
</evidence>
<dbReference type="OrthoDB" id="9800863at2"/>
<dbReference type="InterPro" id="IPR005995">
    <property type="entry name" value="Pgm_bpd_ind"/>
</dbReference>
<protein>
    <recommendedName>
        <fullName evidence="9 10">2,3-bisphosphoglycerate-independent phosphoglycerate mutase</fullName>
        <shortName evidence="9">BPG-independent PGAM</shortName>
        <shortName evidence="9">Phosphoglyceromutase</shortName>
        <shortName evidence="9">iPGM</shortName>
        <ecNumber evidence="9 10">5.4.2.12</ecNumber>
    </recommendedName>
</protein>
<feature type="binding site" evidence="9 12">
    <location>
        <position position="324"/>
    </location>
    <ligand>
        <name>substrate</name>
    </ligand>
</feature>
<dbReference type="PANTHER" id="PTHR31637:SF0">
    <property type="entry name" value="2,3-BISPHOSPHOGLYCERATE-INDEPENDENT PHOSPHOGLYCERATE MUTASE"/>
    <property type="match status" value="1"/>
</dbReference>
<evidence type="ECO:0000256" key="4">
    <source>
        <dbReference type="ARBA" id="ARBA00008819"/>
    </source>
</evidence>
<dbReference type="Pfam" id="PF06415">
    <property type="entry name" value="iPGM_N"/>
    <property type="match status" value="1"/>
</dbReference>
<dbReference type="Gene3D" id="3.40.1450.10">
    <property type="entry name" value="BPG-independent phosphoglycerate mutase, domain B"/>
    <property type="match status" value="1"/>
</dbReference>
<gene>
    <name evidence="16" type="primary">pgm</name>
    <name evidence="9" type="synonym">gpmI</name>
    <name evidence="16" type="ordered locus">Hfelis_09690</name>
</gene>
<reference evidence="16 17" key="1">
    <citation type="journal article" date="2011" name="Genome Biol. Evol.">
        <title>Comparative whole genome sequence analysis of the carcinogenic bacterial model pathogen Helicobacter felis.</title>
        <authorList>
            <person name="Arnold I.C."/>
            <person name="Zigova Z."/>
            <person name="Holden M."/>
            <person name="Lawley T.D."/>
            <person name="Rad R."/>
            <person name="Dougan G."/>
            <person name="Falkow S."/>
            <person name="Bentley S.D."/>
            <person name="Muller A."/>
        </authorList>
    </citation>
    <scope>NUCLEOTIDE SEQUENCE [LARGE SCALE GENOMIC DNA]</scope>
    <source>
        <strain evidence="17">ATCC 49179 / CCUG 28539 / NCTC 12436 / CS1</strain>
    </source>
</reference>
<evidence type="ECO:0000256" key="5">
    <source>
        <dbReference type="ARBA" id="ARBA00022723"/>
    </source>
</evidence>
<feature type="domain" description="BPG-independent PGAM N-terminal" evidence="15">
    <location>
        <begin position="80"/>
        <end position="287"/>
    </location>
</feature>
<feature type="binding site" evidence="9 13">
    <location>
        <position position="449"/>
    </location>
    <ligand>
        <name>Mn(2+)</name>
        <dbReference type="ChEBI" id="CHEBI:29035"/>
        <label>1</label>
    </ligand>
</feature>
<dbReference type="PANTHER" id="PTHR31637">
    <property type="entry name" value="2,3-BISPHOSPHOGLYCERATE-INDEPENDENT PHOSPHOGLYCERATE MUTASE"/>
    <property type="match status" value="1"/>
</dbReference>
<dbReference type="FunFam" id="3.40.1450.10:FF:000002">
    <property type="entry name" value="2,3-bisphosphoglycerate-independent phosphoglycerate mutase"/>
    <property type="match status" value="1"/>
</dbReference>
<dbReference type="GO" id="GO:0004619">
    <property type="term" value="F:phosphoglycerate mutase activity"/>
    <property type="evidence" value="ECO:0007669"/>
    <property type="project" value="UniProtKB-UniRule"/>
</dbReference>
<dbReference type="InterPro" id="IPR011258">
    <property type="entry name" value="BPG-indep_PGM_N"/>
</dbReference>
<dbReference type="STRING" id="936155.HFELIS_09690"/>
<keyword evidence="17" id="KW-1185">Reference proteome</keyword>
<dbReference type="Pfam" id="PF01676">
    <property type="entry name" value="Metalloenzyme"/>
    <property type="match status" value="1"/>
</dbReference>
<dbReference type="GO" id="GO:0006096">
    <property type="term" value="P:glycolytic process"/>
    <property type="evidence" value="ECO:0007669"/>
    <property type="project" value="UniProtKB-UniRule"/>
</dbReference>
<feature type="binding site" evidence="9 12">
    <location>
        <position position="182"/>
    </location>
    <ligand>
        <name>substrate</name>
    </ligand>
</feature>
<comment type="cofactor">
    <cofactor evidence="9">
        <name>Mn(2+)</name>
        <dbReference type="ChEBI" id="CHEBI:29035"/>
    </cofactor>
    <text evidence="9">Binds 2 manganese ions per subunit.</text>
</comment>
<evidence type="ECO:0000256" key="6">
    <source>
        <dbReference type="ARBA" id="ARBA00023152"/>
    </source>
</evidence>
<sequence length="495" mass="53980">MQKTLLVITDGIGYNPSTEGNAFYHAKKPTYDWMLANLPYSLLKTHGLSVGLPSDQMGNSEVGHMCIGAGRVLDQDLVRISKAFDQELLEDNPAFQHVVSQSQVVHVLGLMSDGGVHAHIDHLMGMALLLERSGKKVWLHLIGDGRDVLPRSALEYLALVQSICNEHIAIATLSGRFFAMDRDKRFERTLKAYESIAHACNKSPLSPEEYIHSMYAQNISDEFFEPTSFGDYAGMFDGDGLIMVNFRSDRARQIIQVLGGDLEVFKGLPECGAGAPELTIATMTPYSASFNHPVLFPKEEIKECLASVVAQAGLSQLHTAETEKYAHVSFFINGGVETPFENEERVLIPSPKVSTYDLCPQMSAPEVGEAVRAGMRAGKDLIIVNFANGDMVGHTGNLEAAIKAVEAIDTELGQILHLAQELNYAMLLTSDHGNCEQMRATDGGMLTNHSTFEVYCFVLGEGVRQIKNGGLNNVAASVLKLMGLPIPASMDSALF</sequence>
<keyword evidence="5 9" id="KW-0479">Metal-binding</keyword>
<dbReference type="NCBIfam" id="TIGR01307">
    <property type="entry name" value="pgm_bpd_ind"/>
    <property type="match status" value="1"/>
</dbReference>